<proteinExistence type="predicted"/>
<dbReference type="GO" id="GO:0005634">
    <property type="term" value="C:nucleus"/>
    <property type="evidence" value="ECO:0007669"/>
    <property type="project" value="TreeGrafter"/>
</dbReference>
<dbReference type="NCBIfam" id="TIGR00229">
    <property type="entry name" value="sensory_box"/>
    <property type="match status" value="1"/>
</dbReference>
<accession>A0A7R9WT84</accession>
<evidence type="ECO:0008006" key="9">
    <source>
        <dbReference type="Google" id="ProtNLM"/>
    </source>
</evidence>
<dbReference type="Pfam" id="PF13426">
    <property type="entry name" value="PAS_9"/>
    <property type="match status" value="1"/>
</dbReference>
<dbReference type="CDD" id="cd14809">
    <property type="entry name" value="bZIP_AUREO-like"/>
    <property type="match status" value="1"/>
</dbReference>
<dbReference type="PROSITE" id="PS50113">
    <property type="entry name" value="PAC"/>
    <property type="match status" value="1"/>
</dbReference>
<evidence type="ECO:0000256" key="3">
    <source>
        <dbReference type="ARBA" id="ARBA00022991"/>
    </source>
</evidence>
<dbReference type="SUPFAM" id="SSF57959">
    <property type="entry name" value="Leucine zipper domain"/>
    <property type="match status" value="1"/>
</dbReference>
<keyword evidence="1" id="KW-0285">Flavoprotein</keyword>
<dbReference type="PANTHER" id="PTHR47429">
    <property type="entry name" value="PROTEIN TWIN LOV 1"/>
    <property type="match status" value="1"/>
</dbReference>
<organism evidence="8">
    <name type="scientific">Craspedostauros australis</name>
    <dbReference type="NCBI Taxonomy" id="1486917"/>
    <lineage>
        <taxon>Eukaryota</taxon>
        <taxon>Sar</taxon>
        <taxon>Stramenopiles</taxon>
        <taxon>Ochrophyta</taxon>
        <taxon>Bacillariophyta</taxon>
        <taxon>Bacillariophyceae</taxon>
        <taxon>Bacillariophycidae</taxon>
        <taxon>Naviculales</taxon>
        <taxon>Naviculaceae</taxon>
        <taxon>Craspedostauros</taxon>
    </lineage>
</organism>
<evidence type="ECO:0000259" key="5">
    <source>
        <dbReference type="PROSITE" id="PS50112"/>
    </source>
</evidence>
<dbReference type="Gene3D" id="3.30.450.20">
    <property type="entry name" value="PAS domain"/>
    <property type="match status" value="1"/>
</dbReference>
<dbReference type="CDD" id="cd00130">
    <property type="entry name" value="PAS"/>
    <property type="match status" value="1"/>
</dbReference>
<evidence type="ECO:0000256" key="1">
    <source>
        <dbReference type="ARBA" id="ARBA00022630"/>
    </source>
</evidence>
<dbReference type="SUPFAM" id="SSF55785">
    <property type="entry name" value="PYP-like sensor domain (PAS domain)"/>
    <property type="match status" value="1"/>
</dbReference>
<sequence>MSGVPTFSTDLSGPTAAAVAQRGTPATLNLDDIFGDVMFTPDGDTVFMSEDGAQGTVLNSGEREVSTMARKRNGDRYIAVQRGGGVQTTQLLDNTKPSLVMGTADGAGPTQSVPFRKAPQQRHHLQYAMPKKKSSRSSDRKMSEAQKNERRERNREHAKRSRIRKKFLLESLQQSVALLKEENEKLRGSIRDHLGDGEAQRLLAKPGTEAAPDAALIAASQGAANKVLDDPDFSFIKALQTAQQNFVVTDPSLPDNPIVYASQGFLNLTGYSLDQILGRNCRFLQGPETDPKAVERIRHAIEQGNDLSVCLLNYRVDGTTFWNQFFIAALRDAAGNITNFVGVQCKVSDQYAASVTKQQEEEEDQPE</sequence>
<dbReference type="Pfam" id="PF00170">
    <property type="entry name" value="bZIP_1"/>
    <property type="match status" value="1"/>
</dbReference>
<reference evidence="8" key="1">
    <citation type="submission" date="2021-01" db="EMBL/GenBank/DDBJ databases">
        <authorList>
            <person name="Corre E."/>
            <person name="Pelletier E."/>
            <person name="Niang G."/>
            <person name="Scheremetjew M."/>
            <person name="Finn R."/>
            <person name="Kale V."/>
            <person name="Holt S."/>
            <person name="Cochrane G."/>
            <person name="Meng A."/>
            <person name="Brown T."/>
            <person name="Cohen L."/>
        </authorList>
    </citation>
    <scope>NUCLEOTIDE SEQUENCE</scope>
    <source>
        <strain evidence="8">CCMP3328</strain>
    </source>
</reference>
<feature type="region of interest" description="Disordered" evidence="4">
    <location>
        <begin position="102"/>
        <end position="160"/>
    </location>
</feature>
<dbReference type="PROSITE" id="PS50112">
    <property type="entry name" value="PAS"/>
    <property type="match status" value="1"/>
</dbReference>
<dbReference type="GO" id="GO:0003700">
    <property type="term" value="F:DNA-binding transcription factor activity"/>
    <property type="evidence" value="ECO:0007669"/>
    <property type="project" value="InterPro"/>
</dbReference>
<keyword evidence="3" id="KW-0157">Chromophore</keyword>
<evidence type="ECO:0000259" key="6">
    <source>
        <dbReference type="PROSITE" id="PS50113"/>
    </source>
</evidence>
<dbReference type="SMART" id="SM00086">
    <property type="entry name" value="PAC"/>
    <property type="match status" value="1"/>
</dbReference>
<evidence type="ECO:0000256" key="4">
    <source>
        <dbReference type="SAM" id="MobiDB-lite"/>
    </source>
</evidence>
<dbReference type="InterPro" id="IPR001610">
    <property type="entry name" value="PAC"/>
</dbReference>
<dbReference type="Gene3D" id="1.20.5.170">
    <property type="match status" value="1"/>
</dbReference>
<dbReference type="InterPro" id="IPR004827">
    <property type="entry name" value="bZIP"/>
</dbReference>
<dbReference type="PROSITE" id="PS50217">
    <property type="entry name" value="BZIP"/>
    <property type="match status" value="1"/>
</dbReference>
<dbReference type="AlphaFoldDB" id="A0A7R9WT84"/>
<keyword evidence="2" id="KW-0288">FMN</keyword>
<dbReference type="InterPro" id="IPR046347">
    <property type="entry name" value="bZIP_sf"/>
</dbReference>
<feature type="domain" description="BZIP" evidence="7">
    <location>
        <begin position="144"/>
        <end position="190"/>
    </location>
</feature>
<feature type="domain" description="PAS" evidence="5">
    <location>
        <begin position="237"/>
        <end position="304"/>
    </location>
</feature>
<feature type="domain" description="PAC" evidence="6">
    <location>
        <begin position="305"/>
        <end position="359"/>
    </location>
</feature>
<dbReference type="PANTHER" id="PTHR47429:SF2">
    <property type="entry name" value="PROTEIN TWIN LOV 1"/>
    <property type="match status" value="1"/>
</dbReference>
<evidence type="ECO:0000256" key="2">
    <source>
        <dbReference type="ARBA" id="ARBA00022643"/>
    </source>
</evidence>
<protein>
    <recommendedName>
        <fullName evidence="9">LOV domain-containing protein</fullName>
    </recommendedName>
</protein>
<feature type="compositionally biased region" description="Basic residues" evidence="4">
    <location>
        <begin position="119"/>
        <end position="135"/>
    </location>
</feature>
<dbReference type="InterPro" id="IPR000014">
    <property type="entry name" value="PAS"/>
</dbReference>
<dbReference type="FunFam" id="3.30.450.20:FF:000135">
    <property type="entry name" value="Ptaureo1a lov2 domain"/>
    <property type="match status" value="1"/>
</dbReference>
<evidence type="ECO:0000259" key="7">
    <source>
        <dbReference type="PROSITE" id="PS50217"/>
    </source>
</evidence>
<feature type="compositionally biased region" description="Basic and acidic residues" evidence="4">
    <location>
        <begin position="136"/>
        <end position="155"/>
    </location>
</feature>
<gene>
    <name evidence="8" type="ORF">CAUS1442_LOCUS6934</name>
</gene>
<dbReference type="EMBL" id="HBEF01010979">
    <property type="protein sequence ID" value="CAD8334829.1"/>
    <property type="molecule type" value="Transcribed_RNA"/>
</dbReference>
<name>A0A7R9WT84_9STRA</name>
<evidence type="ECO:0000313" key="8">
    <source>
        <dbReference type="EMBL" id="CAD8334829.1"/>
    </source>
</evidence>
<dbReference type="InterPro" id="IPR035965">
    <property type="entry name" value="PAS-like_dom_sf"/>
</dbReference>
<dbReference type="InterPro" id="IPR000700">
    <property type="entry name" value="PAS-assoc_C"/>
</dbReference>
<dbReference type="SMART" id="SM00338">
    <property type="entry name" value="BRLZ"/>
    <property type="match status" value="1"/>
</dbReference>